<dbReference type="Proteomes" id="UP001060215">
    <property type="component" value="Chromosome 1"/>
</dbReference>
<protein>
    <submittedName>
        <fullName evidence="1">Uncharacterized protein</fullName>
    </submittedName>
</protein>
<comment type="caution">
    <text evidence="1">The sequence shown here is derived from an EMBL/GenBank/DDBJ whole genome shotgun (WGS) entry which is preliminary data.</text>
</comment>
<name>A0ACC0IZE9_9ERIC</name>
<reference evidence="1 2" key="1">
    <citation type="journal article" date="2022" name="Plant J.">
        <title>Chromosome-level genome of Camellia lanceoleosa provides a valuable resource for understanding genome evolution and self-incompatibility.</title>
        <authorList>
            <person name="Gong W."/>
            <person name="Xiao S."/>
            <person name="Wang L."/>
            <person name="Liao Z."/>
            <person name="Chang Y."/>
            <person name="Mo W."/>
            <person name="Hu G."/>
            <person name="Li W."/>
            <person name="Zhao G."/>
            <person name="Zhu H."/>
            <person name="Hu X."/>
            <person name="Ji K."/>
            <person name="Xiang X."/>
            <person name="Song Q."/>
            <person name="Yuan D."/>
            <person name="Jin S."/>
            <person name="Zhang L."/>
        </authorList>
    </citation>
    <scope>NUCLEOTIDE SEQUENCE [LARGE SCALE GENOMIC DNA]</scope>
    <source>
        <strain evidence="1">SQ_2022a</strain>
    </source>
</reference>
<evidence type="ECO:0000313" key="1">
    <source>
        <dbReference type="EMBL" id="KAI8030843.1"/>
    </source>
</evidence>
<accession>A0ACC0IZE9</accession>
<keyword evidence="2" id="KW-1185">Reference proteome</keyword>
<dbReference type="EMBL" id="CM045758">
    <property type="protein sequence ID" value="KAI8030843.1"/>
    <property type="molecule type" value="Genomic_DNA"/>
</dbReference>
<organism evidence="1 2">
    <name type="scientific">Camellia lanceoleosa</name>
    <dbReference type="NCBI Taxonomy" id="1840588"/>
    <lineage>
        <taxon>Eukaryota</taxon>
        <taxon>Viridiplantae</taxon>
        <taxon>Streptophyta</taxon>
        <taxon>Embryophyta</taxon>
        <taxon>Tracheophyta</taxon>
        <taxon>Spermatophyta</taxon>
        <taxon>Magnoliopsida</taxon>
        <taxon>eudicotyledons</taxon>
        <taxon>Gunneridae</taxon>
        <taxon>Pentapetalae</taxon>
        <taxon>asterids</taxon>
        <taxon>Ericales</taxon>
        <taxon>Theaceae</taxon>
        <taxon>Camellia</taxon>
    </lineage>
</organism>
<gene>
    <name evidence="1" type="ORF">LOK49_LG01G02474</name>
</gene>
<sequence length="111" mass="12206">MFLSGALDDNPKKDYAPPPPMPKSEGPAWGGAKIGKGSSSLREIQDEQSKTKGIDALKAKKLGSSGQRNATRCGLWWVEMLKTRDQFKEAATVYFRISGEVTAQDKAQKYK</sequence>
<proteinExistence type="predicted"/>
<evidence type="ECO:0000313" key="2">
    <source>
        <dbReference type="Proteomes" id="UP001060215"/>
    </source>
</evidence>